<dbReference type="RefSeq" id="WP_212694977.1">
    <property type="nucleotide sequence ID" value="NZ_CP058649.1"/>
</dbReference>
<dbReference type="Gene3D" id="3.40.190.10">
    <property type="entry name" value="Periplasmic binding protein-like II"/>
    <property type="match status" value="2"/>
</dbReference>
<feature type="domain" description="DUF3502" evidence="1">
    <location>
        <begin position="426"/>
        <end position="492"/>
    </location>
</feature>
<dbReference type="Proteomes" id="UP000683246">
    <property type="component" value="Chromosome"/>
</dbReference>
<dbReference type="Pfam" id="PF01547">
    <property type="entry name" value="SBP_bac_1"/>
    <property type="match status" value="1"/>
</dbReference>
<gene>
    <name evidence="2" type="ORF">HZI73_19155</name>
</gene>
<dbReference type="Pfam" id="PF12010">
    <property type="entry name" value="DUF3502"/>
    <property type="match status" value="1"/>
</dbReference>
<proteinExistence type="predicted"/>
<dbReference type="PANTHER" id="PTHR43649:SF17">
    <property type="entry name" value="ABC TRANSPORTER SOLUTE BINDING PROTEIN-SUGAR TRANSPORT"/>
    <property type="match status" value="1"/>
</dbReference>
<evidence type="ECO:0000259" key="1">
    <source>
        <dbReference type="Pfam" id="PF12010"/>
    </source>
</evidence>
<reference evidence="2" key="1">
    <citation type="submission" date="2020-07" db="EMBL/GenBank/DDBJ databases">
        <title>Vallitalea pronyensis genome.</title>
        <authorList>
            <person name="Postec A."/>
        </authorList>
    </citation>
    <scope>NUCLEOTIDE SEQUENCE</scope>
    <source>
        <strain evidence="2">FatNI3</strain>
    </source>
</reference>
<dbReference type="InterPro" id="IPR022627">
    <property type="entry name" value="DUF3502"/>
</dbReference>
<dbReference type="AlphaFoldDB" id="A0A8J8SIA1"/>
<dbReference type="InterPro" id="IPR050490">
    <property type="entry name" value="Bact_solute-bd_prot1"/>
</dbReference>
<name>A0A8J8SIA1_9FIRM</name>
<protein>
    <submittedName>
        <fullName evidence="2">ABC transporter substrate-binding protein</fullName>
    </submittedName>
</protein>
<dbReference type="InterPro" id="IPR006059">
    <property type="entry name" value="SBP"/>
</dbReference>
<dbReference type="PROSITE" id="PS51257">
    <property type="entry name" value="PROKAR_LIPOPROTEIN"/>
    <property type="match status" value="1"/>
</dbReference>
<dbReference type="KEGG" id="vpy:HZI73_19155"/>
<dbReference type="EMBL" id="CP058649">
    <property type="protein sequence ID" value="QUI24283.1"/>
    <property type="molecule type" value="Genomic_DNA"/>
</dbReference>
<dbReference type="SUPFAM" id="SSF53850">
    <property type="entry name" value="Periplasmic binding protein-like II"/>
    <property type="match status" value="1"/>
</dbReference>
<organism evidence="2 3">
    <name type="scientific">Vallitalea pronyensis</name>
    <dbReference type="NCBI Taxonomy" id="1348613"/>
    <lineage>
        <taxon>Bacteria</taxon>
        <taxon>Bacillati</taxon>
        <taxon>Bacillota</taxon>
        <taxon>Clostridia</taxon>
        <taxon>Lachnospirales</taxon>
        <taxon>Vallitaleaceae</taxon>
        <taxon>Vallitalea</taxon>
    </lineage>
</organism>
<evidence type="ECO:0000313" key="3">
    <source>
        <dbReference type="Proteomes" id="UP000683246"/>
    </source>
</evidence>
<keyword evidence="3" id="KW-1185">Reference proteome</keyword>
<evidence type="ECO:0000313" key="2">
    <source>
        <dbReference type="EMBL" id="QUI24283.1"/>
    </source>
</evidence>
<dbReference type="PANTHER" id="PTHR43649">
    <property type="entry name" value="ARABINOSE-BINDING PROTEIN-RELATED"/>
    <property type="match status" value="1"/>
</dbReference>
<accession>A0A8J8SIA1</accession>
<sequence>MKKKYGIGILILVMLTSLLAGCKKSGNDEHTASSEEPYLVTMVVMGSQQNDEKKVEAEINALLKEELNTALDLVVLPWGSALQQMQLMLSGDEKIDVFVTGGSTAINQMKSGQIIDLSGLIDAYGHNLKALFGEDVLNTISIDGFTYGVPLQFERGSVPAAYLRKDLVEKYAIDVSQIKEPKDLEKVFEIVKAGEPDMTMLFSSATNDSPIDRLNTADLLGDGNGVLMDPTTSTEVVNYYGTEEYFNKANMLFDWYEKGYINLDAATVNENWRSMIKAGNVFSLFYIYHPATLIEIESSTSYEFEVVKFQDKPTINSGAYQTFVYSIAQNSENPEKAMQTLDYIYQSKEIMNLLNWGIEGEHYVYKDKEKDIIGFPEGVTLEDVGYHMNLGWEFPNQFIAHIWEGSDPEQWKNMEQWNKTDKKSLAVGFTFDNTGLETQIATVKNVIDQYRGAIASGSVNPEEYIPPFIEELEKAGIQDLIEEKQKQLDQWLQSK</sequence>